<comment type="caution">
    <text evidence="1">The sequence shown here is derived from an EMBL/GenBank/DDBJ whole genome shotgun (WGS) entry which is preliminary data.</text>
</comment>
<name>A0ABD4DPJ7_ELIMR</name>
<reference evidence="1 2" key="1">
    <citation type="submission" date="2015-11" db="EMBL/GenBank/DDBJ databases">
        <authorList>
            <person name="Nicholson A.C."/>
            <person name="Humrighouse B.W."/>
            <person name="Graziano J."/>
            <person name="Lasker B."/>
            <person name="Whitney A.M."/>
            <person name="Mcquiston J.R."/>
        </authorList>
    </citation>
    <scope>NUCLEOTIDE SEQUENCE [LARGE SCALE GENOMIC DNA]</scope>
    <source>
        <strain evidence="1 2">G4071</strain>
    </source>
</reference>
<gene>
    <name evidence="1" type="ORF">ATB95_08255</name>
</gene>
<sequence length="105" mass="12476">MKTKYVKVPVSERLPKDRNDVIVIDEYGQSGEAFFMKNEEWHVYNRDVVNGNIDFWLEEKEDHSEEMLSLLEELISENSWENTWSDKKEKAKQLINKVKDNGARI</sequence>
<proteinExistence type="predicted"/>
<dbReference type="Proteomes" id="UP000064412">
    <property type="component" value="Unassembled WGS sequence"/>
</dbReference>
<evidence type="ECO:0000313" key="2">
    <source>
        <dbReference type="Proteomes" id="UP000064412"/>
    </source>
</evidence>
<dbReference type="EMBL" id="LNOI01000001">
    <property type="protein sequence ID" value="KUY20879.1"/>
    <property type="molecule type" value="Genomic_DNA"/>
</dbReference>
<evidence type="ECO:0000313" key="1">
    <source>
        <dbReference type="EMBL" id="KUY20879.1"/>
    </source>
</evidence>
<dbReference type="AlphaFoldDB" id="A0ABD4DPJ7"/>
<accession>A0ABD4DPJ7</accession>
<organism evidence="1 2">
    <name type="scientific">Elizabethkingia miricola</name>
    <name type="common">Chryseobacterium miricola</name>
    <dbReference type="NCBI Taxonomy" id="172045"/>
    <lineage>
        <taxon>Bacteria</taxon>
        <taxon>Pseudomonadati</taxon>
        <taxon>Bacteroidota</taxon>
        <taxon>Flavobacteriia</taxon>
        <taxon>Flavobacteriales</taxon>
        <taxon>Weeksellaceae</taxon>
        <taxon>Elizabethkingia</taxon>
    </lineage>
</organism>
<dbReference type="RefSeq" id="WP_059344514.1">
    <property type="nucleotide sequence ID" value="NZ_FTQX01000013.1"/>
</dbReference>
<protein>
    <submittedName>
        <fullName evidence="1">Uncharacterized protein</fullName>
    </submittedName>
</protein>